<feature type="signal peptide" evidence="1">
    <location>
        <begin position="1"/>
        <end position="22"/>
    </location>
</feature>
<gene>
    <name evidence="2" type="ORF">rCG_32190</name>
</gene>
<evidence type="ECO:0000256" key="1">
    <source>
        <dbReference type="SAM" id="SignalP"/>
    </source>
</evidence>
<reference evidence="2 3" key="1">
    <citation type="submission" date="2005-09" db="EMBL/GenBank/DDBJ databases">
        <authorList>
            <person name="Mural R.J."/>
            <person name="Li P.W."/>
            <person name="Adams M.D."/>
            <person name="Amanatides P.G."/>
            <person name="Baden-Tillson H."/>
            <person name="Barnstead M."/>
            <person name="Chin S.H."/>
            <person name="Dew I."/>
            <person name="Evans C.A."/>
            <person name="Ferriera S."/>
            <person name="Flanigan M."/>
            <person name="Fosler C."/>
            <person name="Glodek A."/>
            <person name="Gu Z."/>
            <person name="Holt R.A."/>
            <person name="Jennings D."/>
            <person name="Kraft C.L."/>
            <person name="Lu F."/>
            <person name="Nguyen T."/>
            <person name="Nusskern D.R."/>
            <person name="Pfannkoch C.M."/>
            <person name="Sitter C."/>
            <person name="Sutton G.G."/>
            <person name="Venter J.C."/>
            <person name="Wang Z."/>
            <person name="Woodage T."/>
            <person name="Zheng X.H."/>
            <person name="Zhong F."/>
        </authorList>
    </citation>
    <scope>NUCLEOTIDE SEQUENCE [LARGE SCALE GENOMIC DNA]</scope>
    <source>
        <strain>BN</strain>
        <strain evidence="3">Sprague-Dawley</strain>
    </source>
</reference>
<organism evidence="2 3">
    <name type="scientific">Rattus norvegicus</name>
    <name type="common">Rat</name>
    <dbReference type="NCBI Taxonomy" id="10116"/>
    <lineage>
        <taxon>Eukaryota</taxon>
        <taxon>Metazoa</taxon>
        <taxon>Chordata</taxon>
        <taxon>Craniata</taxon>
        <taxon>Vertebrata</taxon>
        <taxon>Euteleostomi</taxon>
        <taxon>Mammalia</taxon>
        <taxon>Eutheria</taxon>
        <taxon>Euarchontoglires</taxon>
        <taxon>Glires</taxon>
        <taxon>Rodentia</taxon>
        <taxon>Myomorpha</taxon>
        <taxon>Muroidea</taxon>
        <taxon>Muridae</taxon>
        <taxon>Murinae</taxon>
        <taxon>Rattus</taxon>
    </lineage>
</organism>
<dbReference type="EMBL" id="CH474005">
    <property type="protein sequence ID" value="EDL96390.1"/>
    <property type="molecule type" value="Genomic_DNA"/>
</dbReference>
<proteinExistence type="predicted"/>
<protein>
    <submittedName>
        <fullName evidence="2">RCG32190</fullName>
    </submittedName>
</protein>
<evidence type="ECO:0000313" key="3">
    <source>
        <dbReference type="Proteomes" id="UP000234681"/>
    </source>
</evidence>
<name>A6JXL9_RAT</name>
<feature type="chain" id="PRO_5039938156" evidence="1">
    <location>
        <begin position="23"/>
        <end position="111"/>
    </location>
</feature>
<dbReference type="Proteomes" id="UP000234681">
    <property type="component" value="Chromosome 3"/>
</dbReference>
<keyword evidence="1" id="KW-0732">Signal</keyword>
<dbReference type="AlphaFoldDB" id="A6JXL9"/>
<evidence type="ECO:0000313" key="2">
    <source>
        <dbReference type="EMBL" id="EDL96390.1"/>
    </source>
</evidence>
<accession>A6JXL9</accession>
<sequence>MLCHSWLSFKWSLCSLRTFAHASPLCRTFPEQPPSFSMTASLRHCQVTFPGPVWQHGLSLPQVTPKPICRERKNMGRWSHYQADFQPGPVVVLEQDGLLCPSWHTQGPELG</sequence>